<dbReference type="AlphaFoldDB" id="A0A1G1WGG9"/>
<evidence type="ECO:0000313" key="3">
    <source>
        <dbReference type="Proteomes" id="UP000176645"/>
    </source>
</evidence>
<organism evidence="2 3">
    <name type="scientific">Candidatus Woykebacteria bacterium RBG_19FT_COMBO_43_10</name>
    <dbReference type="NCBI Taxonomy" id="1802598"/>
    <lineage>
        <taxon>Bacteria</taxon>
        <taxon>Candidatus Woykeibacteriota</taxon>
    </lineage>
</organism>
<gene>
    <name evidence="2" type="ORF">A2Z42_03295</name>
</gene>
<name>A0A1G1WGG9_9BACT</name>
<sequence length="246" mass="26955">MKDTDFSAFKVYVVPIFVLLTTILLVPLILMPQLSRIRAKNLEIKQANTRLEALKSKVGALGAIDENDESLKLIEMEKVVPSGKELAQLVVGVRSLAAASSLKVVELTFNPGKVVSASASLSASKKVTARATAPKKEEPKDKLVFSLKLKGALENLNKLLKKMEGVRRLMGISNLKIEQDEGKVYEFDLQIEAPFKGIDSKGDIVAESLPQLTTDLFSTYDFVTSLENLTDISIPLVPKGVKNPFR</sequence>
<dbReference type="Proteomes" id="UP000176645">
    <property type="component" value="Unassembled WGS sequence"/>
</dbReference>
<dbReference type="InterPro" id="IPR014717">
    <property type="entry name" value="Transl_elong_EF1B/ribsomal_bS6"/>
</dbReference>
<comment type="caution">
    <text evidence="2">The sequence shown here is derived from an EMBL/GenBank/DDBJ whole genome shotgun (WGS) entry which is preliminary data.</text>
</comment>
<feature type="transmembrane region" description="Helical" evidence="1">
    <location>
        <begin position="12"/>
        <end position="30"/>
    </location>
</feature>
<accession>A0A1G1WGG9</accession>
<proteinExistence type="predicted"/>
<dbReference type="Gene3D" id="3.30.70.60">
    <property type="match status" value="1"/>
</dbReference>
<evidence type="ECO:0000256" key="1">
    <source>
        <dbReference type="SAM" id="Phobius"/>
    </source>
</evidence>
<evidence type="ECO:0000313" key="2">
    <source>
        <dbReference type="EMBL" id="OGY26818.1"/>
    </source>
</evidence>
<keyword evidence="1" id="KW-0472">Membrane</keyword>
<dbReference type="EMBL" id="MHCU01000055">
    <property type="protein sequence ID" value="OGY26818.1"/>
    <property type="molecule type" value="Genomic_DNA"/>
</dbReference>
<keyword evidence="1" id="KW-1133">Transmembrane helix</keyword>
<reference evidence="2 3" key="1">
    <citation type="journal article" date="2016" name="Nat. Commun.">
        <title>Thousands of microbial genomes shed light on interconnected biogeochemical processes in an aquifer system.</title>
        <authorList>
            <person name="Anantharaman K."/>
            <person name="Brown C.T."/>
            <person name="Hug L.A."/>
            <person name="Sharon I."/>
            <person name="Castelle C.J."/>
            <person name="Probst A.J."/>
            <person name="Thomas B.C."/>
            <person name="Singh A."/>
            <person name="Wilkins M.J."/>
            <person name="Karaoz U."/>
            <person name="Brodie E.L."/>
            <person name="Williams K.H."/>
            <person name="Hubbard S.S."/>
            <person name="Banfield J.F."/>
        </authorList>
    </citation>
    <scope>NUCLEOTIDE SEQUENCE [LARGE SCALE GENOMIC DNA]</scope>
</reference>
<protein>
    <submittedName>
        <fullName evidence="2">Uncharacterized protein</fullName>
    </submittedName>
</protein>
<keyword evidence="1" id="KW-0812">Transmembrane</keyword>